<name>A0A4Y4CWR9_ZOORA</name>
<dbReference type="UniPathway" id="UPA00078"/>
<evidence type="ECO:0000256" key="8">
    <source>
        <dbReference type="HAMAP-Rule" id="MF_00835"/>
    </source>
</evidence>
<dbReference type="EMBL" id="BJNV01000053">
    <property type="protein sequence ID" value="GEC96776.1"/>
    <property type="molecule type" value="Genomic_DNA"/>
</dbReference>
<reference evidence="10 11" key="1">
    <citation type="submission" date="2019-06" db="EMBL/GenBank/DDBJ databases">
        <title>Whole genome shotgun sequence of Zoogloea ramigera NBRC 15342.</title>
        <authorList>
            <person name="Hosoyama A."/>
            <person name="Uohara A."/>
            <person name="Ohji S."/>
            <person name="Ichikawa N."/>
        </authorList>
    </citation>
    <scope>NUCLEOTIDE SEQUENCE [LARGE SCALE GENOMIC DNA]</scope>
    <source>
        <strain evidence="10 11">NBRC 15342</strain>
    </source>
</reference>
<dbReference type="EC" id="2.1.1.197" evidence="3 8"/>
<keyword evidence="4 8" id="KW-0489">Methyltransferase</keyword>
<comment type="catalytic activity">
    <reaction evidence="1 8">
        <text>malonyl-[ACP] + S-adenosyl-L-methionine = malonyl-[ACP] methyl ester + S-adenosyl-L-homocysteine</text>
        <dbReference type="Rhea" id="RHEA:17105"/>
        <dbReference type="Rhea" id="RHEA-COMP:9623"/>
        <dbReference type="Rhea" id="RHEA-COMP:9954"/>
        <dbReference type="ChEBI" id="CHEBI:57856"/>
        <dbReference type="ChEBI" id="CHEBI:59789"/>
        <dbReference type="ChEBI" id="CHEBI:78449"/>
        <dbReference type="ChEBI" id="CHEBI:78845"/>
        <dbReference type="EC" id="2.1.1.197"/>
    </reaction>
</comment>
<evidence type="ECO:0000313" key="11">
    <source>
        <dbReference type="Proteomes" id="UP000318422"/>
    </source>
</evidence>
<dbReference type="InterPro" id="IPR011814">
    <property type="entry name" value="BioC"/>
</dbReference>
<dbReference type="GO" id="GO:0008757">
    <property type="term" value="F:S-adenosylmethionine-dependent methyltransferase activity"/>
    <property type="evidence" value="ECO:0007669"/>
    <property type="project" value="InterPro"/>
</dbReference>
<dbReference type="Pfam" id="PF08241">
    <property type="entry name" value="Methyltransf_11"/>
    <property type="match status" value="1"/>
</dbReference>
<dbReference type="PANTHER" id="PTHR13090:SF1">
    <property type="entry name" value="ARGININE-HYDROXYLASE NDUFAF5, MITOCHONDRIAL"/>
    <property type="match status" value="1"/>
</dbReference>
<dbReference type="PANTHER" id="PTHR13090">
    <property type="entry name" value="ARGININE-HYDROXYLASE NDUFAF5, MITOCHONDRIAL"/>
    <property type="match status" value="1"/>
</dbReference>
<evidence type="ECO:0000259" key="9">
    <source>
        <dbReference type="Pfam" id="PF08241"/>
    </source>
</evidence>
<gene>
    <name evidence="10" type="primary">bioC_2</name>
    <name evidence="8" type="synonym">bioC</name>
    <name evidence="10" type="ORF">ZRA01_28490</name>
</gene>
<evidence type="ECO:0000313" key="10">
    <source>
        <dbReference type="EMBL" id="GEC96776.1"/>
    </source>
</evidence>
<dbReference type="GO" id="GO:0010340">
    <property type="term" value="F:carboxyl-O-methyltransferase activity"/>
    <property type="evidence" value="ECO:0007669"/>
    <property type="project" value="UniProtKB-UniRule"/>
</dbReference>
<dbReference type="InterPro" id="IPR050602">
    <property type="entry name" value="Malonyl-ACP_OMT"/>
</dbReference>
<protein>
    <recommendedName>
        <fullName evidence="3 8">Malonyl-[acyl-carrier protein] O-methyltransferase</fullName>
        <shortName evidence="8">Malonyl-ACP O-methyltransferase</shortName>
        <ecNumber evidence="3 8">2.1.1.197</ecNumber>
    </recommendedName>
    <alternativeName>
        <fullName evidence="8">Biotin synthesis protein BioC</fullName>
    </alternativeName>
</protein>
<comment type="function">
    <text evidence="8">Converts the free carboxyl group of a malonyl-thioester to its methyl ester by transfer of a methyl group from S-adenosyl-L-methionine (SAM). It allows to synthesize pimeloyl-ACP via the fatty acid synthetic pathway.</text>
</comment>
<comment type="similarity">
    <text evidence="8">Belongs to the methyltransferase superfamily.</text>
</comment>
<keyword evidence="11" id="KW-1185">Reference proteome</keyword>
<dbReference type="GO" id="GO:0009102">
    <property type="term" value="P:biotin biosynthetic process"/>
    <property type="evidence" value="ECO:0007669"/>
    <property type="project" value="UniProtKB-UniRule"/>
</dbReference>
<dbReference type="OrthoDB" id="9760689at2"/>
<evidence type="ECO:0000256" key="2">
    <source>
        <dbReference type="ARBA" id="ARBA00004746"/>
    </source>
</evidence>
<dbReference type="Gene3D" id="3.40.50.150">
    <property type="entry name" value="Vaccinia Virus protein VP39"/>
    <property type="match status" value="1"/>
</dbReference>
<dbReference type="GO" id="GO:0032259">
    <property type="term" value="P:methylation"/>
    <property type="evidence" value="ECO:0007669"/>
    <property type="project" value="UniProtKB-KW"/>
</dbReference>
<evidence type="ECO:0000256" key="7">
    <source>
        <dbReference type="ARBA" id="ARBA00022756"/>
    </source>
</evidence>
<evidence type="ECO:0000256" key="6">
    <source>
        <dbReference type="ARBA" id="ARBA00022691"/>
    </source>
</evidence>
<dbReference type="AlphaFoldDB" id="A0A4Y4CWR9"/>
<evidence type="ECO:0000256" key="1">
    <source>
        <dbReference type="ARBA" id="ARBA00000852"/>
    </source>
</evidence>
<proteinExistence type="inferred from homology"/>
<dbReference type="RefSeq" id="WP_141353427.1">
    <property type="nucleotide sequence ID" value="NZ_BJNV01000053.1"/>
</dbReference>
<dbReference type="InterPro" id="IPR013216">
    <property type="entry name" value="Methyltransf_11"/>
</dbReference>
<evidence type="ECO:0000256" key="3">
    <source>
        <dbReference type="ARBA" id="ARBA00012327"/>
    </source>
</evidence>
<sequence length="294" mass="32278">MTAPDFRLDPGLVRRRAGRAAAGYASVDTLAREISRRMGERLDYIRIEPRRILDLGCGPGADLPAFAQRYPGVPRIAIDSAPAMLAQARGDTGLLKRLLRFGKPAEPDFVCADATALPLARGSVSFAWSNLMLQWLHDPLPALKEIHRVLEVGGMLMFSTLGPDTLKELRAALPPSDAEHLHRFIDMHDLGDALVGAGFSDPVMDMEMLTVTYTSLDDLLRDLRASGSANAATTRPRGLVGKGHWQKLRANYEQLRRDGRLPATVEVVYGHAWKAAPKVAEDGRAIVRFERKPG</sequence>
<organism evidence="10 11">
    <name type="scientific">Zoogloea ramigera</name>
    <dbReference type="NCBI Taxonomy" id="350"/>
    <lineage>
        <taxon>Bacteria</taxon>
        <taxon>Pseudomonadati</taxon>
        <taxon>Pseudomonadota</taxon>
        <taxon>Betaproteobacteria</taxon>
        <taxon>Rhodocyclales</taxon>
        <taxon>Zoogloeaceae</taxon>
        <taxon>Zoogloea</taxon>
    </lineage>
</organism>
<comment type="pathway">
    <text evidence="2 8">Cofactor biosynthesis; biotin biosynthesis.</text>
</comment>
<feature type="domain" description="Methyltransferase type 11" evidence="9">
    <location>
        <begin position="53"/>
        <end position="158"/>
    </location>
</feature>
<comment type="caution">
    <text evidence="10">The sequence shown here is derived from an EMBL/GenBank/DDBJ whole genome shotgun (WGS) entry which is preliminary data.</text>
</comment>
<keyword evidence="7 8" id="KW-0093">Biotin biosynthesis</keyword>
<evidence type="ECO:0000256" key="4">
    <source>
        <dbReference type="ARBA" id="ARBA00022603"/>
    </source>
</evidence>
<dbReference type="GO" id="GO:0102130">
    <property type="term" value="F:malonyl-CoA methyltransferase activity"/>
    <property type="evidence" value="ECO:0007669"/>
    <property type="project" value="UniProtKB-EC"/>
</dbReference>
<dbReference type="Proteomes" id="UP000318422">
    <property type="component" value="Unassembled WGS sequence"/>
</dbReference>
<dbReference type="SUPFAM" id="SSF53335">
    <property type="entry name" value="S-adenosyl-L-methionine-dependent methyltransferases"/>
    <property type="match status" value="1"/>
</dbReference>
<dbReference type="HAMAP" id="MF_00835">
    <property type="entry name" value="BioC"/>
    <property type="match status" value="1"/>
</dbReference>
<keyword evidence="6 8" id="KW-0949">S-adenosyl-L-methionine</keyword>
<keyword evidence="5 8" id="KW-0808">Transferase</keyword>
<dbReference type="InterPro" id="IPR029063">
    <property type="entry name" value="SAM-dependent_MTases_sf"/>
</dbReference>
<evidence type="ECO:0000256" key="5">
    <source>
        <dbReference type="ARBA" id="ARBA00022679"/>
    </source>
</evidence>
<dbReference type="CDD" id="cd02440">
    <property type="entry name" value="AdoMet_MTases"/>
    <property type="match status" value="1"/>
</dbReference>
<accession>A0A4Y4CWR9</accession>